<dbReference type="SMART" id="SM00470">
    <property type="entry name" value="ParB"/>
    <property type="match status" value="1"/>
</dbReference>
<dbReference type="GO" id="GO:0034599">
    <property type="term" value="P:cellular response to oxidative stress"/>
    <property type="evidence" value="ECO:0007669"/>
    <property type="project" value="TreeGrafter"/>
</dbReference>
<keyword evidence="14" id="KW-1185">Reference proteome</keyword>
<evidence type="ECO:0000256" key="11">
    <source>
        <dbReference type="ARBA" id="ARBA00068541"/>
    </source>
</evidence>
<dbReference type="FunCoup" id="A0A667Y496">
    <property type="interactions" value="31"/>
</dbReference>
<organism evidence="13 14">
    <name type="scientific">Myripristis murdjan</name>
    <name type="common">pinecone soldierfish</name>
    <dbReference type="NCBI Taxonomy" id="586833"/>
    <lineage>
        <taxon>Eukaryota</taxon>
        <taxon>Metazoa</taxon>
        <taxon>Chordata</taxon>
        <taxon>Craniata</taxon>
        <taxon>Vertebrata</taxon>
        <taxon>Euteleostomi</taxon>
        <taxon>Actinopterygii</taxon>
        <taxon>Neopterygii</taxon>
        <taxon>Teleostei</taxon>
        <taxon>Neoteleostei</taxon>
        <taxon>Acanthomorphata</taxon>
        <taxon>Holocentriformes</taxon>
        <taxon>Holocentridae</taxon>
        <taxon>Myripristis</taxon>
    </lineage>
</organism>
<evidence type="ECO:0000313" key="13">
    <source>
        <dbReference type="Ensembl" id="ENSMMDP00005024795.1"/>
    </source>
</evidence>
<evidence type="ECO:0000256" key="4">
    <source>
        <dbReference type="ARBA" id="ARBA00022741"/>
    </source>
</evidence>
<accession>A0A667Y496</accession>
<reference evidence="13" key="1">
    <citation type="submission" date="2019-06" db="EMBL/GenBank/DDBJ databases">
        <authorList>
            <consortium name="Wellcome Sanger Institute Data Sharing"/>
        </authorList>
    </citation>
    <scope>NUCLEOTIDE SEQUENCE [LARGE SCALE GENOMIC DNA]</scope>
</reference>
<dbReference type="EC" id="1.8.98.2" evidence="2"/>
<evidence type="ECO:0000256" key="8">
    <source>
        <dbReference type="ARBA" id="ARBA00023157"/>
    </source>
</evidence>
<evidence type="ECO:0000256" key="9">
    <source>
        <dbReference type="ARBA" id="ARBA00047514"/>
    </source>
</evidence>
<evidence type="ECO:0000256" key="6">
    <source>
        <dbReference type="ARBA" id="ARBA00022862"/>
    </source>
</evidence>
<dbReference type="Ensembl" id="ENSMMDT00005025324.1">
    <property type="protein sequence ID" value="ENSMMDP00005024795.1"/>
    <property type="gene ID" value="ENSMMDG00005011899.1"/>
</dbReference>
<dbReference type="RefSeq" id="XP_029911905.1">
    <property type="nucleotide sequence ID" value="XM_030056045.1"/>
</dbReference>
<proteinExistence type="inferred from homology"/>
<feature type="domain" description="ParB-like N-terminal" evidence="12">
    <location>
        <begin position="49"/>
        <end position="143"/>
    </location>
</feature>
<keyword evidence="5" id="KW-0067">ATP-binding</keyword>
<evidence type="ECO:0000259" key="12">
    <source>
        <dbReference type="SMART" id="SM00470"/>
    </source>
</evidence>
<reference evidence="13" key="2">
    <citation type="submission" date="2025-08" db="UniProtKB">
        <authorList>
            <consortium name="Ensembl"/>
        </authorList>
    </citation>
    <scope>IDENTIFICATION</scope>
</reference>
<evidence type="ECO:0000256" key="10">
    <source>
        <dbReference type="ARBA" id="ARBA00059800"/>
    </source>
</evidence>
<reference evidence="13" key="3">
    <citation type="submission" date="2025-09" db="UniProtKB">
        <authorList>
            <consortium name="Ensembl"/>
        </authorList>
    </citation>
    <scope>IDENTIFICATION</scope>
</reference>
<dbReference type="SUPFAM" id="SSF110849">
    <property type="entry name" value="ParB/Sulfiredoxin"/>
    <property type="match status" value="1"/>
</dbReference>
<dbReference type="Proteomes" id="UP000472263">
    <property type="component" value="Chromosome 7"/>
</dbReference>
<dbReference type="GO" id="GO:0005737">
    <property type="term" value="C:cytoplasm"/>
    <property type="evidence" value="ECO:0007669"/>
    <property type="project" value="TreeGrafter"/>
</dbReference>
<keyword evidence="7" id="KW-0560">Oxidoreductase</keyword>
<evidence type="ECO:0000256" key="7">
    <source>
        <dbReference type="ARBA" id="ARBA00023002"/>
    </source>
</evidence>
<evidence type="ECO:0000256" key="5">
    <source>
        <dbReference type="ARBA" id="ARBA00022840"/>
    </source>
</evidence>
<keyword evidence="3" id="KW-0488">Methylation</keyword>
<protein>
    <recommendedName>
        <fullName evidence="11">Sulfiredoxin-1</fullName>
        <ecNumber evidence="2">1.8.98.2</ecNumber>
    </recommendedName>
</protein>
<dbReference type="OrthoDB" id="10023328at2759"/>
<dbReference type="FunFam" id="3.90.1530.10:FF:000001">
    <property type="entry name" value="Sulfiredoxin"/>
    <property type="match status" value="1"/>
</dbReference>
<dbReference type="GO" id="GO:0032542">
    <property type="term" value="F:sulfiredoxin activity"/>
    <property type="evidence" value="ECO:0007669"/>
    <property type="project" value="UniProtKB-EC"/>
</dbReference>
<dbReference type="InterPro" id="IPR036086">
    <property type="entry name" value="ParB/Sulfiredoxin_sf"/>
</dbReference>
<comment type="catalytic activity">
    <reaction evidence="9">
        <text>S-hydroxy-S-oxy-L-cysteinyl-[peroxiredoxin] + [protein]-dithiol + ATP = S-hydroxy-L-cysteinyl-[peroxiredoxin] + [protein]-disulfide + ADP + phosphate</text>
        <dbReference type="Rhea" id="RHEA:17545"/>
        <dbReference type="Rhea" id="RHEA-COMP:10593"/>
        <dbReference type="Rhea" id="RHEA-COMP:10594"/>
        <dbReference type="Rhea" id="RHEA-COMP:13681"/>
        <dbReference type="Rhea" id="RHEA-COMP:17976"/>
        <dbReference type="ChEBI" id="CHEBI:29950"/>
        <dbReference type="ChEBI" id="CHEBI:30616"/>
        <dbReference type="ChEBI" id="CHEBI:43474"/>
        <dbReference type="ChEBI" id="CHEBI:50058"/>
        <dbReference type="ChEBI" id="CHEBI:61973"/>
        <dbReference type="ChEBI" id="CHEBI:61974"/>
        <dbReference type="ChEBI" id="CHEBI:456216"/>
        <dbReference type="EC" id="1.8.98.2"/>
    </reaction>
</comment>
<dbReference type="Pfam" id="PF02195">
    <property type="entry name" value="ParB_N"/>
    <property type="match status" value="1"/>
</dbReference>
<keyword evidence="8" id="KW-1015">Disulfide bond</keyword>
<dbReference type="GO" id="GO:0005524">
    <property type="term" value="F:ATP binding"/>
    <property type="evidence" value="ECO:0007669"/>
    <property type="project" value="UniProtKB-KW"/>
</dbReference>
<dbReference type="InterPro" id="IPR016692">
    <property type="entry name" value="Sulfiredoxin"/>
</dbReference>
<evidence type="ECO:0000256" key="3">
    <source>
        <dbReference type="ARBA" id="ARBA00022481"/>
    </source>
</evidence>
<sequence>MFHLFHGAKNGVRVSAVCRTQLAMSTQAGTDFKHSDSRSVHSDGVQEVHNVPLRVIIRPIPPELDEHKVRSLMSTIQEAADVNTVPPIDVLWIKGREGGDYFYSFGGCHRFAAYQRLNMTTIPAKLIKSNISDLRTYLGASTPDLL</sequence>
<comment type="function">
    <text evidence="10">Contributes to oxidative stress resistance by reducing cysteine-sulfinic acid formed under exposure to oxidants in the peroxiredoxins PRDX1, PRDX2, PRDX3 and PRDX4. Does not act on PRDX5 or PRDX6. May catalyze the reduction in a multi-step process by acting both as a specific phosphotransferase and a thioltransferase.</text>
</comment>
<dbReference type="CDD" id="cd16395">
    <property type="entry name" value="Srx"/>
    <property type="match status" value="1"/>
</dbReference>
<comment type="similarity">
    <text evidence="1">Belongs to the sulfiredoxin family.</text>
</comment>
<keyword evidence="4" id="KW-0547">Nucleotide-binding</keyword>
<dbReference type="AlphaFoldDB" id="A0A667Y496"/>
<name>A0A667Y496_9TELE</name>
<evidence type="ECO:0000256" key="1">
    <source>
        <dbReference type="ARBA" id="ARBA00009609"/>
    </source>
</evidence>
<dbReference type="GeneTree" id="ENSGT00390000007832"/>
<dbReference type="PANTHER" id="PTHR21348">
    <property type="match status" value="1"/>
</dbReference>
<dbReference type="InParanoid" id="A0A667Y496"/>
<evidence type="ECO:0000313" key="14">
    <source>
        <dbReference type="Proteomes" id="UP000472263"/>
    </source>
</evidence>
<keyword evidence="6" id="KW-0049">Antioxidant</keyword>
<dbReference type="InterPro" id="IPR003115">
    <property type="entry name" value="ParB_N"/>
</dbReference>
<dbReference type="CTD" id="140809"/>
<gene>
    <name evidence="13" type="primary">SRXN1</name>
    <name evidence="13" type="synonym">srxn1</name>
</gene>
<dbReference type="Gene3D" id="3.90.1530.10">
    <property type="entry name" value="Conserved hypothetical protein from pyrococcus furiosus pfu- 392566-001, ParB domain"/>
    <property type="match status" value="1"/>
</dbReference>
<dbReference type="PANTHER" id="PTHR21348:SF2">
    <property type="entry name" value="SULFIREDOXIN-1"/>
    <property type="match status" value="1"/>
</dbReference>
<dbReference type="GeneID" id="115362200"/>
<evidence type="ECO:0000256" key="2">
    <source>
        <dbReference type="ARBA" id="ARBA00013055"/>
    </source>
</evidence>